<dbReference type="EMBL" id="BAAAMN010000072">
    <property type="protein sequence ID" value="GAA2046536.1"/>
    <property type="molecule type" value="Genomic_DNA"/>
</dbReference>
<feature type="transmembrane region" description="Helical" evidence="1">
    <location>
        <begin position="128"/>
        <end position="150"/>
    </location>
</feature>
<keyword evidence="3" id="KW-1185">Reference proteome</keyword>
<keyword evidence="1" id="KW-0472">Membrane</keyword>
<feature type="transmembrane region" description="Helical" evidence="1">
    <location>
        <begin position="90"/>
        <end position="107"/>
    </location>
</feature>
<sequence length="234" mass="25077">MLTTSKGAMTFAIVAALVGLAFLDASTLSTLLIPLWLLSREGPFQPRRLVTYMMVTAGTYLLLGLAVLVLANQLIQPYLQTLQGPLAQRLALGLGVIVMGMGVIGLIRGRREAQPGPSMMTRLRDRALASNTSVATLALSAIVVEAATMWPYLVGISLIAANGPGLPFDILWLGLYNVIMILPAAILTWARAKYPGQTDLLLTKTRETMTSTGSNFTAWLAIIVGAWIVIAQLL</sequence>
<evidence type="ECO:0000313" key="2">
    <source>
        <dbReference type="EMBL" id="GAA2046536.1"/>
    </source>
</evidence>
<feature type="transmembrane region" description="Helical" evidence="1">
    <location>
        <begin position="12"/>
        <end position="37"/>
    </location>
</feature>
<proteinExistence type="predicted"/>
<keyword evidence="1" id="KW-1133">Transmembrane helix</keyword>
<dbReference type="Proteomes" id="UP001501461">
    <property type="component" value="Unassembled WGS sequence"/>
</dbReference>
<dbReference type="InterPro" id="IPR021315">
    <property type="entry name" value="Gap/Sap"/>
</dbReference>
<accession>A0ABN2UZC0</accession>
<protein>
    <recommendedName>
        <fullName evidence="4">Sap, sulfolipid-1-addressing protein</fullName>
    </recommendedName>
</protein>
<feature type="transmembrane region" description="Helical" evidence="1">
    <location>
        <begin position="49"/>
        <end position="70"/>
    </location>
</feature>
<feature type="transmembrane region" description="Helical" evidence="1">
    <location>
        <begin position="213"/>
        <end position="233"/>
    </location>
</feature>
<evidence type="ECO:0000256" key="1">
    <source>
        <dbReference type="SAM" id="Phobius"/>
    </source>
</evidence>
<comment type="caution">
    <text evidence="2">The sequence shown here is derived from an EMBL/GenBank/DDBJ whole genome shotgun (WGS) entry which is preliminary data.</text>
</comment>
<keyword evidence="1" id="KW-0812">Transmembrane</keyword>
<feature type="transmembrane region" description="Helical" evidence="1">
    <location>
        <begin position="170"/>
        <end position="192"/>
    </location>
</feature>
<gene>
    <name evidence="2" type="ORF">GCM10009720_29270</name>
</gene>
<name>A0ABN2UZC0_9MICC</name>
<evidence type="ECO:0000313" key="3">
    <source>
        <dbReference type="Proteomes" id="UP001501461"/>
    </source>
</evidence>
<organism evidence="2 3">
    <name type="scientific">Yaniella flava</name>
    <dbReference type="NCBI Taxonomy" id="287930"/>
    <lineage>
        <taxon>Bacteria</taxon>
        <taxon>Bacillati</taxon>
        <taxon>Actinomycetota</taxon>
        <taxon>Actinomycetes</taxon>
        <taxon>Micrococcales</taxon>
        <taxon>Micrococcaceae</taxon>
        <taxon>Yaniella</taxon>
    </lineage>
</organism>
<reference evidence="2 3" key="1">
    <citation type="journal article" date="2019" name="Int. J. Syst. Evol. Microbiol.">
        <title>The Global Catalogue of Microorganisms (GCM) 10K type strain sequencing project: providing services to taxonomists for standard genome sequencing and annotation.</title>
        <authorList>
            <consortium name="The Broad Institute Genomics Platform"/>
            <consortium name="The Broad Institute Genome Sequencing Center for Infectious Disease"/>
            <person name="Wu L."/>
            <person name="Ma J."/>
        </authorList>
    </citation>
    <scope>NUCLEOTIDE SEQUENCE [LARGE SCALE GENOMIC DNA]</scope>
    <source>
        <strain evidence="2 3">JCM 13595</strain>
    </source>
</reference>
<evidence type="ECO:0008006" key="4">
    <source>
        <dbReference type="Google" id="ProtNLM"/>
    </source>
</evidence>
<dbReference type="Pfam" id="PF11139">
    <property type="entry name" value="SfLAP"/>
    <property type="match status" value="1"/>
</dbReference>